<dbReference type="OrthoDB" id="2690750at2759"/>
<dbReference type="EMBL" id="JH711736">
    <property type="protein sequence ID" value="EIW73740.1"/>
    <property type="molecule type" value="Genomic_DNA"/>
</dbReference>
<dbReference type="eggNOG" id="ENOG502RC9I">
    <property type="taxonomic scope" value="Eukaryota"/>
</dbReference>
<keyword evidence="3" id="KW-1185">Reference proteome</keyword>
<dbReference type="AlphaFoldDB" id="R7SD26"/>
<proteinExistence type="predicted"/>
<dbReference type="OMA" id="FEDWIAD"/>
<feature type="compositionally biased region" description="Low complexity" evidence="1">
    <location>
        <begin position="189"/>
        <end position="201"/>
    </location>
</feature>
<feature type="region of interest" description="Disordered" evidence="1">
    <location>
        <begin position="1"/>
        <end position="201"/>
    </location>
</feature>
<dbReference type="RefSeq" id="XP_007776083.1">
    <property type="nucleotide sequence ID" value="XM_007777893.1"/>
</dbReference>
<evidence type="ECO:0000313" key="3">
    <source>
        <dbReference type="Proteomes" id="UP000053558"/>
    </source>
</evidence>
<dbReference type="KEGG" id="cput:CONPUDRAFT_170441"/>
<feature type="compositionally biased region" description="Low complexity" evidence="1">
    <location>
        <begin position="50"/>
        <end position="82"/>
    </location>
</feature>
<dbReference type="GeneID" id="19206456"/>
<feature type="compositionally biased region" description="Low complexity" evidence="1">
    <location>
        <begin position="245"/>
        <end position="271"/>
    </location>
</feature>
<reference evidence="3" key="1">
    <citation type="journal article" date="2012" name="Science">
        <title>The Paleozoic origin of enzymatic lignin decomposition reconstructed from 31 fungal genomes.</title>
        <authorList>
            <person name="Floudas D."/>
            <person name="Binder M."/>
            <person name="Riley R."/>
            <person name="Barry K."/>
            <person name="Blanchette R.A."/>
            <person name="Henrissat B."/>
            <person name="Martinez A.T."/>
            <person name="Otillar R."/>
            <person name="Spatafora J.W."/>
            <person name="Yadav J.S."/>
            <person name="Aerts A."/>
            <person name="Benoit I."/>
            <person name="Boyd A."/>
            <person name="Carlson A."/>
            <person name="Copeland A."/>
            <person name="Coutinho P.M."/>
            <person name="de Vries R.P."/>
            <person name="Ferreira P."/>
            <person name="Findley K."/>
            <person name="Foster B."/>
            <person name="Gaskell J."/>
            <person name="Glotzer D."/>
            <person name="Gorecki P."/>
            <person name="Heitman J."/>
            <person name="Hesse C."/>
            <person name="Hori C."/>
            <person name="Igarashi K."/>
            <person name="Jurgens J.A."/>
            <person name="Kallen N."/>
            <person name="Kersten P."/>
            <person name="Kohler A."/>
            <person name="Kuees U."/>
            <person name="Kumar T.K.A."/>
            <person name="Kuo A."/>
            <person name="LaButti K."/>
            <person name="Larrondo L.F."/>
            <person name="Lindquist E."/>
            <person name="Ling A."/>
            <person name="Lombard V."/>
            <person name="Lucas S."/>
            <person name="Lundell T."/>
            <person name="Martin R."/>
            <person name="McLaughlin D.J."/>
            <person name="Morgenstern I."/>
            <person name="Morin E."/>
            <person name="Murat C."/>
            <person name="Nagy L.G."/>
            <person name="Nolan M."/>
            <person name="Ohm R.A."/>
            <person name="Patyshakuliyeva A."/>
            <person name="Rokas A."/>
            <person name="Ruiz-Duenas F.J."/>
            <person name="Sabat G."/>
            <person name="Salamov A."/>
            <person name="Samejima M."/>
            <person name="Schmutz J."/>
            <person name="Slot J.C."/>
            <person name="St John F."/>
            <person name="Stenlid J."/>
            <person name="Sun H."/>
            <person name="Sun S."/>
            <person name="Syed K."/>
            <person name="Tsang A."/>
            <person name="Wiebenga A."/>
            <person name="Young D."/>
            <person name="Pisabarro A."/>
            <person name="Eastwood D.C."/>
            <person name="Martin F."/>
            <person name="Cullen D."/>
            <person name="Grigoriev I.V."/>
            <person name="Hibbett D.S."/>
        </authorList>
    </citation>
    <scope>NUCLEOTIDE SEQUENCE [LARGE SCALE GENOMIC DNA]</scope>
    <source>
        <strain evidence="3">RWD-64-598 SS2</strain>
    </source>
</reference>
<feature type="compositionally biased region" description="Low complexity" evidence="1">
    <location>
        <begin position="126"/>
        <end position="139"/>
    </location>
</feature>
<name>R7SD26_CONPW</name>
<feature type="region of interest" description="Disordered" evidence="1">
    <location>
        <begin position="230"/>
        <end position="274"/>
    </location>
</feature>
<evidence type="ECO:0000313" key="2">
    <source>
        <dbReference type="EMBL" id="EIW73740.1"/>
    </source>
</evidence>
<dbReference type="Proteomes" id="UP000053558">
    <property type="component" value="Unassembled WGS sequence"/>
</dbReference>
<feature type="compositionally biased region" description="Low complexity" evidence="1">
    <location>
        <begin position="1"/>
        <end position="24"/>
    </location>
</feature>
<feature type="region of interest" description="Disordered" evidence="1">
    <location>
        <begin position="455"/>
        <end position="483"/>
    </location>
</feature>
<evidence type="ECO:0000256" key="1">
    <source>
        <dbReference type="SAM" id="MobiDB-lite"/>
    </source>
</evidence>
<gene>
    <name evidence="2" type="ORF">CONPUDRAFT_170441</name>
</gene>
<organism evidence="2 3">
    <name type="scientific">Coniophora puteana (strain RWD-64-598)</name>
    <name type="common">Brown rot fungus</name>
    <dbReference type="NCBI Taxonomy" id="741705"/>
    <lineage>
        <taxon>Eukaryota</taxon>
        <taxon>Fungi</taxon>
        <taxon>Dikarya</taxon>
        <taxon>Basidiomycota</taxon>
        <taxon>Agaricomycotina</taxon>
        <taxon>Agaricomycetes</taxon>
        <taxon>Agaricomycetidae</taxon>
        <taxon>Boletales</taxon>
        <taxon>Coniophorineae</taxon>
        <taxon>Coniophoraceae</taxon>
        <taxon>Coniophora</taxon>
    </lineage>
</organism>
<accession>R7SD26</accession>
<sequence>MAPRLPVSARATSRRSVTPTPSSVLAHSGTSGPASPEEDEPLSDDLILSAADNAAPALAEAFAPAPQPQAFDDGDAPSDPAGDTPPPSFGALDHPGANSTRRRMPSSDSASIAPPPKRAKGKEKAAAPPSSPDGDSPHALPHSLPQRARVHFAHPIGRSDAPTSSISGTRIIHEGAPPSPQGGSSVRLPASRESSPAPASAPGITFWDSLSNATREQFISMVSDQASRTSMLANARAPSARSPLPRGSRAAMPRAPAPSAAAAHSTSTSAPVPRALPTAGRLLSGLTLPDHPLAIAAIQAGWTKHIPLTLLTNDTLRGLKWSKSTDRTTATVSDSGVLTLLPSTWTAEGEHALTLPEWMQAFPRLIRLIRLYFPEEPDSGLAACWAQIWQDHYDGIRLHPDVYKRGRWQLFLAYDIECRRIHAAGVEDFDPSTFQDRVWNRIVTDFNLDHSVERATSSSTSGTSSFRASSSRPSRAASTATPATSAVAGSSSQRCIFCLATGCRNRACGITDTGYISLRAGKWSTTANELVCFAFNGAAGCARQPCRFLHRCTKCGASHSAQACA</sequence>
<protein>
    <submittedName>
        <fullName evidence="2">Uncharacterized protein</fullName>
    </submittedName>
</protein>